<gene>
    <name evidence="10" type="ORF">RSSM_06424</name>
</gene>
<name>M5U854_9BACT</name>
<evidence type="ECO:0000256" key="3">
    <source>
        <dbReference type="ARBA" id="ARBA00022553"/>
    </source>
</evidence>
<protein>
    <recommendedName>
        <fullName evidence="2">histidine kinase</fullName>
        <ecNumber evidence="2">2.7.13.3</ecNumber>
    </recommendedName>
</protein>
<evidence type="ECO:0000259" key="7">
    <source>
        <dbReference type="PROSITE" id="PS50109"/>
    </source>
</evidence>
<evidence type="ECO:0000256" key="1">
    <source>
        <dbReference type="ARBA" id="ARBA00000085"/>
    </source>
</evidence>
<dbReference type="Pfam" id="PF13188">
    <property type="entry name" value="PAS_8"/>
    <property type="match status" value="1"/>
</dbReference>
<dbReference type="SMART" id="SM00387">
    <property type="entry name" value="HATPase_c"/>
    <property type="match status" value="1"/>
</dbReference>
<keyword evidence="6" id="KW-1133">Transmembrane helix</keyword>
<dbReference type="EMBL" id="ANOH01000446">
    <property type="protein sequence ID" value="EMI52133.1"/>
    <property type="molecule type" value="Genomic_DNA"/>
</dbReference>
<feature type="domain" description="Histidine kinase" evidence="7">
    <location>
        <begin position="805"/>
        <end position="1062"/>
    </location>
</feature>
<comment type="catalytic activity">
    <reaction evidence="1">
        <text>ATP + protein L-histidine = ADP + protein N-phospho-L-histidine.</text>
        <dbReference type="EC" id="2.7.13.3"/>
    </reaction>
</comment>
<dbReference type="InterPro" id="IPR005467">
    <property type="entry name" value="His_kinase_dom"/>
</dbReference>
<dbReference type="InterPro" id="IPR003594">
    <property type="entry name" value="HATPase_dom"/>
</dbReference>
<dbReference type="InterPro" id="IPR000700">
    <property type="entry name" value="PAS-assoc_C"/>
</dbReference>
<dbReference type="CDD" id="cd00130">
    <property type="entry name" value="PAS"/>
    <property type="match status" value="3"/>
</dbReference>
<keyword evidence="4" id="KW-0808">Transferase</keyword>
<keyword evidence="3" id="KW-0597">Phosphoprotein</keyword>
<dbReference type="PATRIC" id="fig|1263870.3.peg.6806"/>
<dbReference type="PROSITE" id="PS50112">
    <property type="entry name" value="PAS"/>
    <property type="match status" value="3"/>
</dbReference>
<dbReference type="AlphaFoldDB" id="M5U854"/>
<dbReference type="SMART" id="SM00086">
    <property type="entry name" value="PAC"/>
    <property type="match status" value="1"/>
</dbReference>
<dbReference type="SMART" id="SM00091">
    <property type="entry name" value="PAS"/>
    <property type="match status" value="3"/>
</dbReference>
<evidence type="ECO:0000313" key="10">
    <source>
        <dbReference type="EMBL" id="EMI52133.1"/>
    </source>
</evidence>
<feature type="domain" description="PAS" evidence="8">
    <location>
        <begin position="537"/>
        <end position="614"/>
    </location>
</feature>
<dbReference type="NCBIfam" id="TIGR00229">
    <property type="entry name" value="sensory_box"/>
    <property type="match status" value="3"/>
</dbReference>
<dbReference type="Proteomes" id="UP000011885">
    <property type="component" value="Unassembled WGS sequence"/>
</dbReference>
<keyword evidence="6" id="KW-0812">Transmembrane</keyword>
<dbReference type="SUPFAM" id="SSF55874">
    <property type="entry name" value="ATPase domain of HSP90 chaperone/DNA topoisomerase II/histidine kinase"/>
    <property type="match status" value="1"/>
</dbReference>
<feature type="transmembrane region" description="Helical" evidence="6">
    <location>
        <begin position="353"/>
        <end position="376"/>
    </location>
</feature>
<evidence type="ECO:0000256" key="6">
    <source>
        <dbReference type="SAM" id="Phobius"/>
    </source>
</evidence>
<dbReference type="Pfam" id="PF02518">
    <property type="entry name" value="HATPase_c"/>
    <property type="match status" value="1"/>
</dbReference>
<feature type="domain" description="PAC" evidence="9">
    <location>
        <begin position="475"/>
        <end position="529"/>
    </location>
</feature>
<dbReference type="EC" id="2.7.13.3" evidence="2"/>
<dbReference type="InterPro" id="IPR052162">
    <property type="entry name" value="Sensor_kinase/Photoreceptor"/>
</dbReference>
<evidence type="ECO:0000313" key="11">
    <source>
        <dbReference type="Proteomes" id="UP000011885"/>
    </source>
</evidence>
<keyword evidence="11" id="KW-1185">Reference proteome</keyword>
<reference evidence="10 11" key="1">
    <citation type="journal article" date="2013" name="Mar. Genomics">
        <title>Expression of sulfatases in Rhodopirellula baltica and the diversity of sulfatases in the genus Rhodopirellula.</title>
        <authorList>
            <person name="Wegner C.E."/>
            <person name="Richter-Heitmann T."/>
            <person name="Klindworth A."/>
            <person name="Klockow C."/>
            <person name="Richter M."/>
            <person name="Achstetter T."/>
            <person name="Glockner F.O."/>
            <person name="Harder J."/>
        </authorList>
    </citation>
    <scope>NUCLEOTIDE SEQUENCE [LARGE SCALE GENOMIC DNA]</scope>
    <source>
        <strain evidence="10 11">SM41</strain>
    </source>
</reference>
<evidence type="ECO:0000256" key="5">
    <source>
        <dbReference type="ARBA" id="ARBA00022777"/>
    </source>
</evidence>
<dbReference type="GO" id="GO:0004673">
    <property type="term" value="F:protein histidine kinase activity"/>
    <property type="evidence" value="ECO:0007669"/>
    <property type="project" value="UniProtKB-EC"/>
</dbReference>
<evidence type="ECO:0000256" key="2">
    <source>
        <dbReference type="ARBA" id="ARBA00012438"/>
    </source>
</evidence>
<dbReference type="InterPro" id="IPR035965">
    <property type="entry name" value="PAS-like_dom_sf"/>
</dbReference>
<feature type="domain" description="PAS" evidence="8">
    <location>
        <begin position="663"/>
        <end position="711"/>
    </location>
</feature>
<dbReference type="Gene3D" id="3.30.565.10">
    <property type="entry name" value="Histidine kinase-like ATPase, C-terminal domain"/>
    <property type="match status" value="1"/>
</dbReference>
<dbReference type="InterPro" id="IPR000014">
    <property type="entry name" value="PAS"/>
</dbReference>
<dbReference type="PANTHER" id="PTHR43304">
    <property type="entry name" value="PHYTOCHROME-LIKE PROTEIN CPH1"/>
    <property type="match status" value="1"/>
</dbReference>
<dbReference type="RefSeq" id="WP_008688364.1">
    <property type="nucleotide sequence ID" value="NZ_ANOH01000446.1"/>
</dbReference>
<proteinExistence type="predicted"/>
<comment type="caution">
    <text evidence="10">The sequence shown here is derived from an EMBL/GenBank/DDBJ whole genome shotgun (WGS) entry which is preliminary data.</text>
</comment>
<feature type="domain" description="PAS" evidence="8">
    <location>
        <begin position="403"/>
        <end position="474"/>
    </location>
</feature>
<dbReference type="PANTHER" id="PTHR43304:SF1">
    <property type="entry name" value="PAC DOMAIN-CONTAINING PROTEIN"/>
    <property type="match status" value="1"/>
</dbReference>
<dbReference type="SUPFAM" id="SSF55785">
    <property type="entry name" value="PYP-like sensor domain (PAS domain)"/>
    <property type="match status" value="3"/>
</dbReference>
<keyword evidence="5 10" id="KW-0418">Kinase</keyword>
<feature type="transmembrane region" description="Helical" evidence="6">
    <location>
        <begin position="20"/>
        <end position="43"/>
    </location>
</feature>
<evidence type="ECO:0000259" key="8">
    <source>
        <dbReference type="PROSITE" id="PS50112"/>
    </source>
</evidence>
<dbReference type="InterPro" id="IPR004358">
    <property type="entry name" value="Sig_transdc_His_kin-like_C"/>
</dbReference>
<evidence type="ECO:0000259" key="9">
    <source>
        <dbReference type="PROSITE" id="PS50113"/>
    </source>
</evidence>
<dbReference type="PRINTS" id="PR00344">
    <property type="entry name" value="BCTRLSENSOR"/>
</dbReference>
<dbReference type="PROSITE" id="PS50109">
    <property type="entry name" value="HIS_KIN"/>
    <property type="match status" value="1"/>
</dbReference>
<accession>M5U854</accession>
<sequence>MNDSKNVRSFSLSRNRIGLVWGLTAVGLSTVLLLLIASCWSLVSIRQDRVASDALRTTVSKIASEADQLVEEFVRQSAAVLRGQRLPTDATSRPIRENEMAHLLHKSNQTDPRIANIVEQVDVSINQLRTLNVRCAELALERSAIHQYRESCIAETNAALDELQIALVASEQTRMLEVAAQVHRFRQLSGEPAKVLANDILRSWTPLTIRSEEAQEIDELRLLRHQLISAVNPDTLIDIRDNQIRPRFARLRRILDRSYSNDGNDADLRVSLTRLETAFFGEGFEDSDDGRWFECGEGGLYRRCCEWLQCDSEREGLRDEHANALHQYATTKTKLLDRLSALTSQSAINATGLVALGFKSIFAVGLISITVFLVLAKKVDRTLASQFSALSEQSIELAKAKAKAEKLSLIAKYTDDAVVITGPDTRIEWVNEGFTRLTGYTLAEVAGLIPGHFLQGPDTDRETVEKMRYAVRDERGFDVEILNYRKDGVGIWLDLQVRPIYGRDGELTNFIAIQSDITERKNADAKLTAANRDLVAQKQTLDTVIESVSSGIVSIDANGKLLSYNQAAEQILGVGCDSLKSDSGGASSLIFLDPITMHPVQRSGLPIARALKGEHVRNEEYRIRYCGQDTIVSITGTPFSIQGDAGAVLSFIDITERWERDLSLRRLRQGLDSGSDTMIIFDSFGTVIDLNRACCEALGYKRSELLGASIVDLDPLVSQKPWNEYWTELREAKSFTNESTMTRRDGTSFPIEASTNYGSFCGSEYACRIARDISDRKRAEREREVLASELQDAARQAGMAELAGDVLHNVGNALNSINVSTQAIRDRIESPTVLHLAKASAVIRENEHELGEYFTRDQRGKRFPAFLSELSASATRDREAQLDEIRELMNKVEHIKEIVASQKTFTQHRSPKEPVAPSALLDEAVKMNLPSLRRHGVQIEHDYDSMPDCLLEKHCVIQVLVNLIKNAKESVVIAEVPNPCIRLSIRRVSDHVVFSVEDNGIGIAEESLIEIFRHGFTTKATGHGFGLHSSANVAQELGGSLTAESRGPRHGATFALSVPALEIAPCMS</sequence>
<dbReference type="InterPro" id="IPR001610">
    <property type="entry name" value="PAC"/>
</dbReference>
<organism evidence="10 11">
    <name type="scientific">Rhodopirellula sallentina SM41</name>
    <dbReference type="NCBI Taxonomy" id="1263870"/>
    <lineage>
        <taxon>Bacteria</taxon>
        <taxon>Pseudomonadati</taxon>
        <taxon>Planctomycetota</taxon>
        <taxon>Planctomycetia</taxon>
        <taxon>Pirellulales</taxon>
        <taxon>Pirellulaceae</taxon>
        <taxon>Rhodopirellula</taxon>
    </lineage>
</organism>
<keyword evidence="6" id="KW-0472">Membrane</keyword>
<dbReference type="OrthoDB" id="9762141at2"/>
<dbReference type="Pfam" id="PF13426">
    <property type="entry name" value="PAS_9"/>
    <property type="match status" value="2"/>
</dbReference>
<dbReference type="InterPro" id="IPR036890">
    <property type="entry name" value="HATPase_C_sf"/>
</dbReference>
<dbReference type="PROSITE" id="PS50113">
    <property type="entry name" value="PAC"/>
    <property type="match status" value="1"/>
</dbReference>
<evidence type="ECO:0000256" key="4">
    <source>
        <dbReference type="ARBA" id="ARBA00022679"/>
    </source>
</evidence>
<dbReference type="Gene3D" id="3.30.450.20">
    <property type="entry name" value="PAS domain"/>
    <property type="match status" value="3"/>
</dbReference>